<dbReference type="AlphaFoldDB" id="A0AAV4Q6Y4"/>
<keyword evidence="3" id="KW-1185">Reference proteome</keyword>
<protein>
    <submittedName>
        <fullName evidence="2">Uncharacterized protein</fullName>
    </submittedName>
</protein>
<gene>
    <name evidence="2" type="ORF">CDAR_463101</name>
</gene>
<reference evidence="2 3" key="1">
    <citation type="submission" date="2021-06" db="EMBL/GenBank/DDBJ databases">
        <title>Caerostris darwini draft genome.</title>
        <authorList>
            <person name="Kono N."/>
            <person name="Arakawa K."/>
        </authorList>
    </citation>
    <scope>NUCLEOTIDE SEQUENCE [LARGE SCALE GENOMIC DNA]</scope>
</reference>
<feature type="region of interest" description="Disordered" evidence="1">
    <location>
        <begin position="54"/>
        <end position="79"/>
    </location>
</feature>
<proteinExistence type="predicted"/>
<name>A0AAV4Q6Y4_9ARAC</name>
<evidence type="ECO:0000313" key="2">
    <source>
        <dbReference type="EMBL" id="GIY05458.1"/>
    </source>
</evidence>
<evidence type="ECO:0000313" key="3">
    <source>
        <dbReference type="Proteomes" id="UP001054837"/>
    </source>
</evidence>
<evidence type="ECO:0000256" key="1">
    <source>
        <dbReference type="SAM" id="MobiDB-lite"/>
    </source>
</evidence>
<sequence>MPRRPMLLQPHSSVVLSDNVCRAANAQQGSEYRVVTDVHNDSSRSLLSETKTLLRHQRSLSTQSTSTPKNLPGRSWPPC</sequence>
<organism evidence="2 3">
    <name type="scientific">Caerostris darwini</name>
    <dbReference type="NCBI Taxonomy" id="1538125"/>
    <lineage>
        <taxon>Eukaryota</taxon>
        <taxon>Metazoa</taxon>
        <taxon>Ecdysozoa</taxon>
        <taxon>Arthropoda</taxon>
        <taxon>Chelicerata</taxon>
        <taxon>Arachnida</taxon>
        <taxon>Araneae</taxon>
        <taxon>Araneomorphae</taxon>
        <taxon>Entelegynae</taxon>
        <taxon>Araneoidea</taxon>
        <taxon>Araneidae</taxon>
        <taxon>Caerostris</taxon>
    </lineage>
</organism>
<dbReference type="Proteomes" id="UP001054837">
    <property type="component" value="Unassembled WGS sequence"/>
</dbReference>
<comment type="caution">
    <text evidence="2">The sequence shown here is derived from an EMBL/GenBank/DDBJ whole genome shotgun (WGS) entry which is preliminary data.</text>
</comment>
<accession>A0AAV4Q6Y4</accession>
<feature type="compositionally biased region" description="Polar residues" evidence="1">
    <location>
        <begin position="59"/>
        <end position="69"/>
    </location>
</feature>
<dbReference type="EMBL" id="BPLQ01004083">
    <property type="protein sequence ID" value="GIY05458.1"/>
    <property type="molecule type" value="Genomic_DNA"/>
</dbReference>